<dbReference type="CDD" id="cd23992">
    <property type="entry name" value="PBP_GOBP"/>
    <property type="match status" value="1"/>
</dbReference>
<dbReference type="EMBL" id="LR899012">
    <property type="protein sequence ID" value="CAD7087216.1"/>
    <property type="molecule type" value="Genomic_DNA"/>
</dbReference>
<dbReference type="InterPro" id="IPR006170">
    <property type="entry name" value="PBP/GOBP"/>
</dbReference>
<keyword evidence="4 6" id="KW-0732">Signal</keyword>
<evidence type="ECO:0000256" key="3">
    <source>
        <dbReference type="ARBA" id="ARBA00022525"/>
    </source>
</evidence>
<evidence type="ECO:0000313" key="8">
    <source>
        <dbReference type="Proteomes" id="UP000594454"/>
    </source>
</evidence>
<evidence type="ECO:0000256" key="5">
    <source>
        <dbReference type="ARBA" id="ARBA00023157"/>
    </source>
</evidence>
<keyword evidence="8" id="KW-1185">Reference proteome</keyword>
<comment type="similarity">
    <text evidence="2">Belongs to the PBP/GOBP family.</text>
</comment>
<dbReference type="Gene3D" id="1.10.238.20">
    <property type="entry name" value="Pheromone/general odorant binding protein domain"/>
    <property type="match status" value="1"/>
</dbReference>
<name>A0A7R8UUB9_HERIL</name>
<keyword evidence="5" id="KW-1015">Disulfide bond</keyword>
<dbReference type="SMART" id="SM00708">
    <property type="entry name" value="PhBP"/>
    <property type="match status" value="1"/>
</dbReference>
<dbReference type="InterPro" id="IPR036728">
    <property type="entry name" value="PBP_GOBP_sf"/>
</dbReference>
<dbReference type="Proteomes" id="UP000594454">
    <property type="component" value="Chromosome 4"/>
</dbReference>
<protein>
    <submittedName>
        <fullName evidence="7">Uncharacterized protein</fullName>
    </submittedName>
</protein>
<dbReference type="SUPFAM" id="SSF47565">
    <property type="entry name" value="Insect pheromone/odorant-binding proteins"/>
    <property type="match status" value="1"/>
</dbReference>
<evidence type="ECO:0000313" key="7">
    <source>
        <dbReference type="EMBL" id="CAD7087216.1"/>
    </source>
</evidence>
<comment type="subcellular location">
    <subcellularLocation>
        <location evidence="1">Secreted</location>
    </subcellularLocation>
</comment>
<dbReference type="GO" id="GO:0005615">
    <property type="term" value="C:extracellular space"/>
    <property type="evidence" value="ECO:0007669"/>
    <property type="project" value="TreeGrafter"/>
</dbReference>
<dbReference type="GO" id="GO:0007608">
    <property type="term" value="P:sensory perception of smell"/>
    <property type="evidence" value="ECO:0007669"/>
    <property type="project" value="TreeGrafter"/>
</dbReference>
<keyword evidence="3" id="KW-0964">Secreted</keyword>
<dbReference type="AlphaFoldDB" id="A0A7R8UUB9"/>
<reference evidence="7 8" key="1">
    <citation type="submission" date="2020-11" db="EMBL/GenBank/DDBJ databases">
        <authorList>
            <person name="Wallbank WR R."/>
            <person name="Pardo Diaz C."/>
            <person name="Kozak K."/>
            <person name="Martin S."/>
            <person name="Jiggins C."/>
            <person name="Moest M."/>
            <person name="Warren A I."/>
            <person name="Generalovic N T."/>
            <person name="Byers J.R.P. K."/>
            <person name="Montejo-Kovacevich G."/>
            <person name="Yen C E."/>
        </authorList>
    </citation>
    <scope>NUCLEOTIDE SEQUENCE [LARGE SCALE GENOMIC DNA]</scope>
</reference>
<gene>
    <name evidence="7" type="ORF">HERILL_LOCUS9936</name>
</gene>
<organism evidence="7 8">
    <name type="scientific">Hermetia illucens</name>
    <name type="common">Black soldier fly</name>
    <dbReference type="NCBI Taxonomy" id="343691"/>
    <lineage>
        <taxon>Eukaryota</taxon>
        <taxon>Metazoa</taxon>
        <taxon>Ecdysozoa</taxon>
        <taxon>Arthropoda</taxon>
        <taxon>Hexapoda</taxon>
        <taxon>Insecta</taxon>
        <taxon>Pterygota</taxon>
        <taxon>Neoptera</taxon>
        <taxon>Endopterygota</taxon>
        <taxon>Diptera</taxon>
        <taxon>Brachycera</taxon>
        <taxon>Stratiomyomorpha</taxon>
        <taxon>Stratiomyidae</taxon>
        <taxon>Hermetiinae</taxon>
        <taxon>Hermetia</taxon>
    </lineage>
</organism>
<dbReference type="OrthoDB" id="8194670at2759"/>
<dbReference type="PANTHER" id="PTHR11857">
    <property type="entry name" value="ODORANT BINDING PROTEIN-RELATED"/>
    <property type="match status" value="1"/>
</dbReference>
<feature type="chain" id="PRO_5030924556" evidence="6">
    <location>
        <begin position="17"/>
        <end position="135"/>
    </location>
</feature>
<evidence type="ECO:0000256" key="2">
    <source>
        <dbReference type="ARBA" id="ARBA00008098"/>
    </source>
</evidence>
<evidence type="ECO:0000256" key="6">
    <source>
        <dbReference type="SAM" id="SignalP"/>
    </source>
</evidence>
<dbReference type="InParanoid" id="A0A7R8UUB9"/>
<proteinExistence type="inferred from homology"/>
<sequence length="135" mass="15494">MKLFIALCAVIAVASAAFNKEEFLKMREECLKSEKVPAAIIEKLKHREYEQDLGHEAKCYIRCMGLKTGVWDDTHGYNVDKTYDDFHSAGLEVSKDNLKKCFKSSGDDDKCVWAAKDVKCLWTNKYVTIKKDLFE</sequence>
<dbReference type="Pfam" id="PF01395">
    <property type="entry name" value="PBP_GOBP"/>
    <property type="match status" value="1"/>
</dbReference>
<accession>A0A7R8UUB9</accession>
<evidence type="ECO:0000256" key="4">
    <source>
        <dbReference type="ARBA" id="ARBA00022729"/>
    </source>
</evidence>
<dbReference type="PANTHER" id="PTHR11857:SF46">
    <property type="entry name" value="GENERAL ODORANT-BINDING PROTEIN 99A-RELATED"/>
    <property type="match status" value="1"/>
</dbReference>
<feature type="signal peptide" evidence="6">
    <location>
        <begin position="1"/>
        <end position="16"/>
    </location>
</feature>
<evidence type="ECO:0000256" key="1">
    <source>
        <dbReference type="ARBA" id="ARBA00004613"/>
    </source>
</evidence>
<dbReference type="GO" id="GO:0005549">
    <property type="term" value="F:odorant binding"/>
    <property type="evidence" value="ECO:0007669"/>
    <property type="project" value="InterPro"/>
</dbReference>